<keyword evidence="1" id="KW-0812">Transmembrane</keyword>
<feature type="transmembrane region" description="Helical" evidence="1">
    <location>
        <begin position="126"/>
        <end position="147"/>
    </location>
</feature>
<dbReference type="EMBL" id="JBIAQY010000003">
    <property type="protein sequence ID" value="MFF3568506.1"/>
    <property type="molecule type" value="Genomic_DNA"/>
</dbReference>
<name>A0ABW6RZZ8_9NOCA</name>
<accession>A0ABW6RZZ8</accession>
<keyword evidence="1" id="KW-0472">Membrane</keyword>
<proteinExistence type="predicted"/>
<sequence>MSVTHDPVIAALGAFGAWLLVAGPLYQAAMELRDQGSTERRELPPDVVSPRRVSPWWWLVPPVAYRKYRQERERMKRSVLQVLTADEVQRILTFSNTALGWLLVAGGARCIAVKETWEFVEAMEWAWGWALLLVAVAGLAALGNTSYQTARTSRILAAATHSNAP</sequence>
<keyword evidence="1" id="KW-1133">Transmembrane helix</keyword>
<gene>
    <name evidence="2" type="ORF">ACFYXQ_12105</name>
</gene>
<evidence type="ECO:0000313" key="3">
    <source>
        <dbReference type="Proteomes" id="UP001601992"/>
    </source>
</evidence>
<reference evidence="2 3" key="1">
    <citation type="submission" date="2024-10" db="EMBL/GenBank/DDBJ databases">
        <title>The Natural Products Discovery Center: Release of the First 8490 Sequenced Strains for Exploring Actinobacteria Biosynthetic Diversity.</title>
        <authorList>
            <person name="Kalkreuter E."/>
            <person name="Kautsar S.A."/>
            <person name="Yang D."/>
            <person name="Bader C.D."/>
            <person name="Teijaro C.N."/>
            <person name="Fluegel L."/>
            <person name="Davis C.M."/>
            <person name="Simpson J.R."/>
            <person name="Lauterbach L."/>
            <person name="Steele A.D."/>
            <person name="Gui C."/>
            <person name="Meng S."/>
            <person name="Li G."/>
            <person name="Viehrig K."/>
            <person name="Ye F."/>
            <person name="Su P."/>
            <person name="Kiefer A.F."/>
            <person name="Nichols A."/>
            <person name="Cepeda A.J."/>
            <person name="Yan W."/>
            <person name="Fan B."/>
            <person name="Jiang Y."/>
            <person name="Adhikari A."/>
            <person name="Zheng C.-J."/>
            <person name="Schuster L."/>
            <person name="Cowan T.M."/>
            <person name="Smanski M.J."/>
            <person name="Chevrette M.G."/>
            <person name="De Carvalho L.P.S."/>
            <person name="Shen B."/>
        </authorList>
    </citation>
    <scope>NUCLEOTIDE SEQUENCE [LARGE SCALE GENOMIC DNA]</scope>
    <source>
        <strain evidence="2 3">NPDC002593</strain>
    </source>
</reference>
<feature type="transmembrane region" description="Helical" evidence="1">
    <location>
        <begin position="7"/>
        <end position="26"/>
    </location>
</feature>
<evidence type="ECO:0000256" key="1">
    <source>
        <dbReference type="SAM" id="Phobius"/>
    </source>
</evidence>
<comment type="caution">
    <text evidence="2">The sequence shown here is derived from an EMBL/GenBank/DDBJ whole genome shotgun (WGS) entry which is preliminary data.</text>
</comment>
<organism evidence="2 3">
    <name type="scientific">Nocardia jiangxiensis</name>
    <dbReference type="NCBI Taxonomy" id="282685"/>
    <lineage>
        <taxon>Bacteria</taxon>
        <taxon>Bacillati</taxon>
        <taxon>Actinomycetota</taxon>
        <taxon>Actinomycetes</taxon>
        <taxon>Mycobacteriales</taxon>
        <taxon>Nocardiaceae</taxon>
        <taxon>Nocardia</taxon>
    </lineage>
</organism>
<evidence type="ECO:0000313" key="2">
    <source>
        <dbReference type="EMBL" id="MFF3568506.1"/>
    </source>
</evidence>
<dbReference type="Proteomes" id="UP001601992">
    <property type="component" value="Unassembled WGS sequence"/>
</dbReference>
<protein>
    <submittedName>
        <fullName evidence="2">Uncharacterized protein</fullName>
    </submittedName>
</protein>
<dbReference type="RefSeq" id="WP_387403480.1">
    <property type="nucleotide sequence ID" value="NZ_JBIAQY010000003.1"/>
</dbReference>
<keyword evidence="3" id="KW-1185">Reference proteome</keyword>